<dbReference type="SUPFAM" id="SSF56112">
    <property type="entry name" value="Protein kinase-like (PK-like)"/>
    <property type="match status" value="2"/>
</dbReference>
<evidence type="ECO:0000313" key="4">
    <source>
        <dbReference type="Proteomes" id="UP000757232"/>
    </source>
</evidence>
<evidence type="ECO:0000256" key="1">
    <source>
        <dbReference type="SAM" id="MobiDB-lite"/>
    </source>
</evidence>
<name>A0A9Q5I2T2_SANBA</name>
<feature type="compositionally biased region" description="Low complexity" evidence="1">
    <location>
        <begin position="851"/>
        <end position="867"/>
    </location>
</feature>
<feature type="compositionally biased region" description="Polar residues" evidence="1">
    <location>
        <begin position="1"/>
        <end position="14"/>
    </location>
</feature>
<dbReference type="EMBL" id="LNZH02000123">
    <property type="protein sequence ID" value="OCB90624.1"/>
    <property type="molecule type" value="Genomic_DNA"/>
</dbReference>
<reference evidence="3" key="1">
    <citation type="submission" date="2016-06" db="EMBL/GenBank/DDBJ databases">
        <title>Draft Genome sequence of the fungus Inonotus baumii.</title>
        <authorList>
            <person name="Zhu H."/>
            <person name="Lin W."/>
        </authorList>
    </citation>
    <scope>NUCLEOTIDE SEQUENCE</scope>
    <source>
        <strain evidence="3">821</strain>
    </source>
</reference>
<dbReference type="InterPro" id="IPR011009">
    <property type="entry name" value="Kinase-like_dom_sf"/>
</dbReference>
<feature type="domain" description="Fungal-type protein kinase" evidence="2">
    <location>
        <begin position="946"/>
        <end position="1314"/>
    </location>
</feature>
<protein>
    <recommendedName>
        <fullName evidence="2">Fungal-type protein kinase domain-containing protein</fullName>
    </recommendedName>
</protein>
<feature type="domain" description="Fungal-type protein kinase" evidence="2">
    <location>
        <begin position="193"/>
        <end position="623"/>
    </location>
</feature>
<dbReference type="OrthoDB" id="3271139at2759"/>
<keyword evidence="4" id="KW-1185">Reference proteome</keyword>
<sequence>MKNANRTLEESSSVDIPGGTKGADTPIVTRPFASRNRRRDLVATKPPKSEEHFKATLEDKLSILRGDLSCSIPEIGLDSFLDFLLPPIWDQIDIDGIISLLRSGGLVTTDGKWKAFENAPSRSSESEEVTFAPLAEISKNVVDFASAQTGLEPNFALSLPRHAQPKPQGARKSCPDGYVILHEADERARRATNNARWTRWWYDIALTTEFKKKGGRKDQNENVSKLMFNIQQTMTLDPCRRFTFGITIENTKMRLWFCSRATPIVSEAFDFTTAIKPLTHVFLSLMFASKEELGWDPTIRPFIKDNGQRAYRIDVRDEIYETEQLLSDYSADALVSQAARVWKVRHVASGERYVLKDVWLDDDRDVEHNIHEAILRDIEDKYGVNARRDAAPHLLTPIAHCFVRVNGVDDHTTDIIMRGFSPSMKHRLKVRVKKAKSYTDLGGSSDADLQSIWRELKAPFPRCLHRRKVHRRKHYRIIFREVAQVLYKVRKLSDVFTVLIDGAKVLKWIHGCGWVHRDISPGNLYLYEGRGLVGDLEYAKQRSLDAVDERRIGTPDFMAAEAVARHFKHLREDEDIEVARRILSQSEGERRKNLDNFGKRNDVPTFFHNDLHDLESLWWVAIWELFFNRKCSEVICEGERSEEQVRMRLIAADTLFHVPGATGERSLFFRRKSVYDEKTEWVPDQLLDIQEILDDARVVLLQKYIDFEAEFPAIRMDVFEGTYEILLMQFEACRDSAYDQEAVALPTVGQALTTDGGIYRRPGDASIPSLDHDSGGHTSSSSLSEVDSGGQDSALSITSAVKVTNQVSGKGRSALDDFLIPMPSLCIPRSSHELEELVFPPTSSTSTLPMNTSDDTTRTTTPPNKSRPISQNAFTPVSHHSTQDLGYLTGVTDLMRDAVRKDVDYIAIESRRTSSTRPDAHFICEEIEATLKEKEKETNATLPLGNTDTRLWFCSRSILIVSEAFDFRTNVHLVTRVFLSFAFASEEELGWDPTICPIQNDDGERAYIITVDNETYETVKVIADHGADSLISRGVRLWLVKNTRTGEPCILKDIWIEHDRQSERLIHATMLQDIEDEYGVEIRKEAELHLLTPVQDWIVRVDGIEDHTTNMMLRGYEPPFQTVFHLKIEATKSDNLKKSVQPPAPSDPVLEATRLKKWSVSALLDARRKKLHHRKHYRVVFKEIGECIHTLTGLANVFVVLRDSARVLEWIHGAQWVHRDISVGNLYFYDGRGVIGDFEYAKKRDSNVSHEVRSCSIDFVSSEVIKHAFQYLPSDTTWRPRSKMKSKKPENANIVQFFHNDLHDLESLWWIAIWELLFHRSNVDEELDEESAALQDSEREKAIYGRQAYGDAIGWINDTFYELVGILNQFRVLLTTRYRDFEASFPCVDWGRLQGIHKEIQQIFEQCRGYAFDIKIELLPYKLTDLWNLTSPSNDEDDADNQSEEEHEASQNEEKTAEDLLHELNLNEDGESDGDDEDEDNCPPFLVHMVKYKVK</sequence>
<feature type="region of interest" description="Disordered" evidence="1">
    <location>
        <begin position="1"/>
        <end position="30"/>
    </location>
</feature>
<feature type="compositionally biased region" description="Basic and acidic residues" evidence="1">
    <location>
        <begin position="1448"/>
        <end position="1462"/>
    </location>
</feature>
<dbReference type="Pfam" id="PF17667">
    <property type="entry name" value="Pkinase_fungal"/>
    <property type="match status" value="2"/>
</dbReference>
<evidence type="ECO:0000259" key="2">
    <source>
        <dbReference type="Pfam" id="PF17667"/>
    </source>
</evidence>
<dbReference type="PANTHER" id="PTHR38248">
    <property type="entry name" value="FUNK1 6"/>
    <property type="match status" value="1"/>
</dbReference>
<dbReference type="PANTHER" id="PTHR38248:SF2">
    <property type="entry name" value="FUNK1 11"/>
    <property type="match status" value="1"/>
</dbReference>
<dbReference type="Proteomes" id="UP000757232">
    <property type="component" value="Unassembled WGS sequence"/>
</dbReference>
<feature type="region of interest" description="Disordered" evidence="1">
    <location>
        <begin position="1432"/>
        <end position="1483"/>
    </location>
</feature>
<proteinExistence type="predicted"/>
<feature type="compositionally biased region" description="Polar residues" evidence="1">
    <location>
        <begin position="841"/>
        <end position="850"/>
    </location>
</feature>
<feature type="region of interest" description="Disordered" evidence="1">
    <location>
        <begin position="762"/>
        <end position="791"/>
    </location>
</feature>
<feature type="compositionally biased region" description="Acidic residues" evidence="1">
    <location>
        <begin position="1434"/>
        <end position="1447"/>
    </location>
</feature>
<feature type="compositionally biased region" description="Polar residues" evidence="1">
    <location>
        <begin position="868"/>
        <end position="877"/>
    </location>
</feature>
<accession>A0A9Q5I2T2</accession>
<dbReference type="InterPro" id="IPR040976">
    <property type="entry name" value="Pkinase_fungal"/>
</dbReference>
<dbReference type="Gene3D" id="1.10.510.10">
    <property type="entry name" value="Transferase(Phosphotransferase) domain 1"/>
    <property type="match status" value="2"/>
</dbReference>
<feature type="compositionally biased region" description="Acidic residues" evidence="1">
    <location>
        <begin position="1466"/>
        <end position="1481"/>
    </location>
</feature>
<comment type="caution">
    <text evidence="3">The sequence shown here is derived from an EMBL/GenBank/DDBJ whole genome shotgun (WGS) entry which is preliminary data.</text>
</comment>
<organism evidence="3 4">
    <name type="scientific">Sanghuangporus baumii</name>
    <name type="common">Phellinus baumii</name>
    <dbReference type="NCBI Taxonomy" id="108892"/>
    <lineage>
        <taxon>Eukaryota</taxon>
        <taxon>Fungi</taxon>
        <taxon>Dikarya</taxon>
        <taxon>Basidiomycota</taxon>
        <taxon>Agaricomycotina</taxon>
        <taxon>Agaricomycetes</taxon>
        <taxon>Hymenochaetales</taxon>
        <taxon>Hymenochaetaceae</taxon>
        <taxon>Sanghuangporus</taxon>
    </lineage>
</organism>
<feature type="region of interest" description="Disordered" evidence="1">
    <location>
        <begin position="839"/>
        <end position="877"/>
    </location>
</feature>
<gene>
    <name evidence="3" type="ORF">A7U60_g2142</name>
</gene>
<evidence type="ECO:0000313" key="3">
    <source>
        <dbReference type="EMBL" id="OCB90624.1"/>
    </source>
</evidence>